<gene>
    <name evidence="1" type="ORF">PUW25_25940</name>
</gene>
<dbReference type="EMBL" id="CP118109">
    <property type="protein sequence ID" value="WDI05014.1"/>
    <property type="molecule type" value="Genomic_DNA"/>
</dbReference>
<dbReference type="RefSeq" id="WP_274338636.1">
    <property type="nucleotide sequence ID" value="NZ_CP118109.1"/>
</dbReference>
<name>A0ABY7XGX5_9BACL</name>
<keyword evidence="1" id="KW-0614">Plasmid</keyword>
<dbReference type="Gene3D" id="3.40.50.150">
    <property type="entry name" value="Vaccinia Virus protein VP39"/>
    <property type="match status" value="1"/>
</dbReference>
<dbReference type="Proteomes" id="UP001221519">
    <property type="component" value="Plasmid unnamed1"/>
</dbReference>
<keyword evidence="2" id="KW-1185">Reference proteome</keyword>
<dbReference type="SUPFAM" id="SSF53335">
    <property type="entry name" value="S-adenosyl-L-methionine-dependent methyltransferases"/>
    <property type="match status" value="1"/>
</dbReference>
<sequence length="297" mass="34386">MAKAKKRQDLYQMDRFLPEQLIKVQSSIQSYASAVNGLPMNHSEVFEKRGWLLPFLFSFDDLLWGRWNYWHEILQKKTIEGSGPIPQIEWKDRGREGVEETQKMLRTCLDHHESTIDHFADWLMWGLAASPEDQKLNISPELNEHYYRKFDIFLVQNYPTDYLSQTLSEETGKGYKSGLGYFPTPFNITCMMTKMTMGGDPEEEKRQTVYDGCVGCGATILPASNHTLRMFAQDISQIAVKLCKIQMYWYAPWYAFHPQWLKGFEQSKTISLVPASPGKKILEGQLAFDLDWATTPV</sequence>
<evidence type="ECO:0000313" key="2">
    <source>
        <dbReference type="Proteomes" id="UP001221519"/>
    </source>
</evidence>
<organism evidence="1 2">
    <name type="scientific">Paenibacillus urinalis</name>
    <dbReference type="NCBI Taxonomy" id="521520"/>
    <lineage>
        <taxon>Bacteria</taxon>
        <taxon>Bacillati</taxon>
        <taxon>Bacillota</taxon>
        <taxon>Bacilli</taxon>
        <taxon>Bacillales</taxon>
        <taxon>Paenibacillaceae</taxon>
        <taxon>Paenibacillus</taxon>
    </lineage>
</organism>
<proteinExistence type="predicted"/>
<dbReference type="InterPro" id="IPR029063">
    <property type="entry name" value="SAM-dependent_MTases_sf"/>
</dbReference>
<geneLocation type="plasmid" evidence="1 2">
    <name>unnamed1</name>
</geneLocation>
<protein>
    <submittedName>
        <fullName evidence="1">Uncharacterized protein</fullName>
    </submittedName>
</protein>
<reference evidence="1 2" key="1">
    <citation type="submission" date="2023-02" db="EMBL/GenBank/DDBJ databases">
        <title>Pathogen: clinical or host-associated sample.</title>
        <authorList>
            <person name="Hergert J."/>
            <person name="Casey R."/>
            <person name="Wagner J."/>
            <person name="Young E.L."/>
            <person name="Oakeson K.F."/>
        </authorList>
    </citation>
    <scope>NUCLEOTIDE SEQUENCE [LARGE SCALE GENOMIC DNA]</scope>
    <source>
        <strain evidence="1 2">2022CK-00829</strain>
        <plasmid evidence="1 2">unnamed1</plasmid>
    </source>
</reference>
<evidence type="ECO:0000313" key="1">
    <source>
        <dbReference type="EMBL" id="WDI05014.1"/>
    </source>
</evidence>
<accession>A0ABY7XGX5</accession>